<reference evidence="1" key="2">
    <citation type="submission" date="2023-05" db="EMBL/GenBank/DDBJ databases">
        <authorList>
            <person name="Fouks B."/>
        </authorList>
    </citation>
    <scope>NUCLEOTIDE SEQUENCE</scope>
    <source>
        <strain evidence="1">Stay&amp;Tobe</strain>
        <tissue evidence="1">Testes</tissue>
    </source>
</reference>
<accession>A0AAD8ESS4</accession>
<protein>
    <submittedName>
        <fullName evidence="1">Uncharacterized protein</fullName>
    </submittedName>
</protein>
<evidence type="ECO:0000313" key="1">
    <source>
        <dbReference type="EMBL" id="KAJ9600387.1"/>
    </source>
</evidence>
<dbReference type="PANTHER" id="PTHR10773">
    <property type="entry name" value="DNA-DIRECTED RNA POLYMERASES I, II, AND III SUBUNIT RPABC2"/>
    <property type="match status" value="1"/>
</dbReference>
<organism evidence="1 2">
    <name type="scientific">Diploptera punctata</name>
    <name type="common">Pacific beetle cockroach</name>
    <dbReference type="NCBI Taxonomy" id="6984"/>
    <lineage>
        <taxon>Eukaryota</taxon>
        <taxon>Metazoa</taxon>
        <taxon>Ecdysozoa</taxon>
        <taxon>Arthropoda</taxon>
        <taxon>Hexapoda</taxon>
        <taxon>Insecta</taxon>
        <taxon>Pterygota</taxon>
        <taxon>Neoptera</taxon>
        <taxon>Polyneoptera</taxon>
        <taxon>Dictyoptera</taxon>
        <taxon>Blattodea</taxon>
        <taxon>Blaberoidea</taxon>
        <taxon>Blaberidae</taxon>
        <taxon>Diplopterinae</taxon>
        <taxon>Diploptera</taxon>
    </lineage>
</organism>
<dbReference type="PANTHER" id="PTHR10773:SF19">
    <property type="match status" value="1"/>
</dbReference>
<comment type="caution">
    <text evidence="1">The sequence shown here is derived from an EMBL/GenBank/DDBJ whole genome shotgun (WGS) entry which is preliminary data.</text>
</comment>
<keyword evidence="2" id="KW-1185">Reference proteome</keyword>
<gene>
    <name evidence="1" type="ORF">L9F63_009315</name>
</gene>
<dbReference type="AlphaFoldDB" id="A0AAD8ESS4"/>
<sequence>MHGLFIKKHPDLKGVIKYEYYLKHFNDNYGYRFGRPQVDVCSTCEDLNTKIKSSTLNDVAKRAAVAELLVHKRRAKKFYSKMENVKNICKERNDVMAIAFDFMQNMPLPFIPVQEMFYLRKLWYYVFNIHDIGRGTSIFYTYTEGEALRGPNEVCSCLLDSLTRSLKK</sequence>
<dbReference type="EMBL" id="JASPKZ010000424">
    <property type="protein sequence ID" value="KAJ9600387.1"/>
    <property type="molecule type" value="Genomic_DNA"/>
</dbReference>
<name>A0AAD8ESS4_DIPPU</name>
<proteinExistence type="predicted"/>
<reference evidence="1" key="1">
    <citation type="journal article" date="2023" name="IScience">
        <title>Live-bearing cockroach genome reveals convergent evolutionary mechanisms linked to viviparity in insects and beyond.</title>
        <authorList>
            <person name="Fouks B."/>
            <person name="Harrison M.C."/>
            <person name="Mikhailova A.A."/>
            <person name="Marchal E."/>
            <person name="English S."/>
            <person name="Carruthers M."/>
            <person name="Jennings E.C."/>
            <person name="Chiamaka E.L."/>
            <person name="Frigard R.A."/>
            <person name="Pippel M."/>
            <person name="Attardo G.M."/>
            <person name="Benoit J.B."/>
            <person name="Bornberg-Bauer E."/>
            <person name="Tobe S.S."/>
        </authorList>
    </citation>
    <scope>NUCLEOTIDE SEQUENCE</scope>
    <source>
        <strain evidence="1">Stay&amp;Tobe</strain>
    </source>
</reference>
<dbReference type="Proteomes" id="UP001233999">
    <property type="component" value="Unassembled WGS sequence"/>
</dbReference>
<evidence type="ECO:0000313" key="2">
    <source>
        <dbReference type="Proteomes" id="UP001233999"/>
    </source>
</evidence>